<comment type="similarity">
    <text evidence="2">Belongs to the TDE1 family.</text>
</comment>
<keyword evidence="8" id="KW-1185">Reference proteome</keyword>
<dbReference type="InterPro" id="IPR005016">
    <property type="entry name" value="TDE1/TMS"/>
</dbReference>
<evidence type="ECO:0008006" key="9">
    <source>
        <dbReference type="Google" id="ProtNLM"/>
    </source>
</evidence>
<feature type="transmembrane region" description="Helical" evidence="6">
    <location>
        <begin position="163"/>
        <end position="184"/>
    </location>
</feature>
<feature type="transmembrane region" description="Helical" evidence="6">
    <location>
        <begin position="196"/>
        <end position="222"/>
    </location>
</feature>
<feature type="transmembrane region" description="Helical" evidence="6">
    <location>
        <begin position="258"/>
        <end position="277"/>
    </location>
</feature>
<accession>A0AAD5ZYC8</accession>
<feature type="transmembrane region" description="Helical" evidence="6">
    <location>
        <begin position="228"/>
        <end position="246"/>
    </location>
</feature>
<dbReference type="EMBL" id="JAMRDG010000001">
    <property type="protein sequence ID" value="KAJ3706351.1"/>
    <property type="molecule type" value="Genomic_DNA"/>
</dbReference>
<dbReference type="Proteomes" id="UP001210211">
    <property type="component" value="Unassembled WGS sequence"/>
</dbReference>
<keyword evidence="4 6" id="KW-1133">Transmembrane helix</keyword>
<sequence length="421" mass="48053">MRLSSEIISKDSGAEYYARNGDISKLEELNVIKQSDDMHVQGKKSLRARYIYGFIFFATNLVAWFFRDYGAKFLLPLHNLRACKTDQDECFHAGGVLRVSLGGFIFFVIMFATTSGARKLHEFQNTWHSRWWILKFVLYFASLVVPFIIPRSFVLLYGEVARIGAGIFLLLQLISMLEFIAWCNSNWMPHPQSKKCGIPGLILATISFIASYGGIIMMYLMYASNSTCIFNIFTITWTAILVKVMMGVSLHSKVNEGLLSSGIMGSYIVFLCWSAIQSEPQTGKCQAHWRSNTDSDWSTIVGFLIAICSIVMATFSTGIDTRSFQFKKDQVHLEDDIPYNYGIFHFVFAMGSMYFAMLFISWDLNHPTREWSMDVGWASTWIKIINEWFAASIYLWKLLSPVMLKKVENGEESAQHIQPSV</sequence>
<organism evidence="7 8">
    <name type="scientific">Rhynchospora tenuis</name>
    <dbReference type="NCBI Taxonomy" id="198213"/>
    <lineage>
        <taxon>Eukaryota</taxon>
        <taxon>Viridiplantae</taxon>
        <taxon>Streptophyta</taxon>
        <taxon>Embryophyta</taxon>
        <taxon>Tracheophyta</taxon>
        <taxon>Spermatophyta</taxon>
        <taxon>Magnoliopsida</taxon>
        <taxon>Liliopsida</taxon>
        <taxon>Poales</taxon>
        <taxon>Cyperaceae</taxon>
        <taxon>Cyperoideae</taxon>
        <taxon>Rhynchosporeae</taxon>
        <taxon>Rhynchospora</taxon>
    </lineage>
</organism>
<keyword evidence="5 6" id="KW-0472">Membrane</keyword>
<gene>
    <name evidence="7" type="ORF">LUZ61_010056</name>
</gene>
<evidence type="ECO:0000313" key="7">
    <source>
        <dbReference type="EMBL" id="KAJ3706351.1"/>
    </source>
</evidence>
<feature type="transmembrane region" description="Helical" evidence="6">
    <location>
        <begin position="48"/>
        <end position="66"/>
    </location>
</feature>
<protein>
    <recommendedName>
        <fullName evidence="9">Serine incorporator</fullName>
    </recommendedName>
</protein>
<evidence type="ECO:0000256" key="1">
    <source>
        <dbReference type="ARBA" id="ARBA00004141"/>
    </source>
</evidence>
<feature type="transmembrane region" description="Helical" evidence="6">
    <location>
        <begin position="297"/>
        <end position="319"/>
    </location>
</feature>
<evidence type="ECO:0000256" key="3">
    <source>
        <dbReference type="ARBA" id="ARBA00022692"/>
    </source>
</evidence>
<name>A0AAD5ZYC8_9POAL</name>
<keyword evidence="3 6" id="KW-0812">Transmembrane</keyword>
<dbReference type="PANTHER" id="PTHR10383">
    <property type="entry name" value="SERINE INCORPORATOR"/>
    <property type="match status" value="1"/>
</dbReference>
<evidence type="ECO:0000313" key="8">
    <source>
        <dbReference type="Proteomes" id="UP001210211"/>
    </source>
</evidence>
<feature type="transmembrane region" description="Helical" evidence="6">
    <location>
        <begin position="95"/>
        <end position="115"/>
    </location>
</feature>
<reference evidence="7 8" key="1">
    <citation type="journal article" date="2022" name="Cell">
        <title>Repeat-based holocentromeres influence genome architecture and karyotype evolution.</title>
        <authorList>
            <person name="Hofstatter P.G."/>
            <person name="Thangavel G."/>
            <person name="Lux T."/>
            <person name="Neumann P."/>
            <person name="Vondrak T."/>
            <person name="Novak P."/>
            <person name="Zhang M."/>
            <person name="Costa L."/>
            <person name="Castellani M."/>
            <person name="Scott A."/>
            <person name="Toegelov H."/>
            <person name="Fuchs J."/>
            <person name="Mata-Sucre Y."/>
            <person name="Dias Y."/>
            <person name="Vanzela A.L.L."/>
            <person name="Huettel B."/>
            <person name="Almeida C.C.S."/>
            <person name="Simkova H."/>
            <person name="Souza G."/>
            <person name="Pedrosa-Harand A."/>
            <person name="Macas J."/>
            <person name="Mayer K.F.X."/>
            <person name="Houben A."/>
            <person name="Marques A."/>
        </authorList>
    </citation>
    <scope>NUCLEOTIDE SEQUENCE [LARGE SCALE GENOMIC DNA]</scope>
    <source>
        <strain evidence="7">RhyTen1mFocal</strain>
    </source>
</reference>
<dbReference type="AlphaFoldDB" id="A0AAD5ZYC8"/>
<feature type="transmembrane region" description="Helical" evidence="6">
    <location>
        <begin position="136"/>
        <end position="157"/>
    </location>
</feature>
<feature type="transmembrane region" description="Helical" evidence="6">
    <location>
        <begin position="339"/>
        <end position="360"/>
    </location>
</feature>
<comment type="subcellular location">
    <subcellularLocation>
        <location evidence="1">Membrane</location>
        <topology evidence="1">Multi-pass membrane protein</topology>
    </subcellularLocation>
</comment>
<evidence type="ECO:0000256" key="4">
    <source>
        <dbReference type="ARBA" id="ARBA00022989"/>
    </source>
</evidence>
<dbReference type="Pfam" id="PF03348">
    <property type="entry name" value="Serinc"/>
    <property type="match status" value="2"/>
</dbReference>
<comment type="caution">
    <text evidence="7">The sequence shown here is derived from an EMBL/GenBank/DDBJ whole genome shotgun (WGS) entry which is preliminary data.</text>
</comment>
<evidence type="ECO:0000256" key="6">
    <source>
        <dbReference type="SAM" id="Phobius"/>
    </source>
</evidence>
<evidence type="ECO:0000256" key="5">
    <source>
        <dbReference type="ARBA" id="ARBA00023136"/>
    </source>
</evidence>
<dbReference type="GO" id="GO:0016020">
    <property type="term" value="C:membrane"/>
    <property type="evidence" value="ECO:0007669"/>
    <property type="project" value="UniProtKB-SubCell"/>
</dbReference>
<evidence type="ECO:0000256" key="2">
    <source>
        <dbReference type="ARBA" id="ARBA00006665"/>
    </source>
</evidence>
<proteinExistence type="inferred from homology"/>
<dbReference type="PANTHER" id="PTHR10383:SF23">
    <property type="entry name" value="SERINC-DOMAIN CONTAINING SERINE AND SPHINGOLIPID BIOSYNTHESIS PROTEIN"/>
    <property type="match status" value="1"/>
</dbReference>
<feature type="transmembrane region" description="Helical" evidence="6">
    <location>
        <begin position="380"/>
        <end position="399"/>
    </location>
</feature>